<dbReference type="EMBL" id="BGPR01008074">
    <property type="protein sequence ID" value="GBN31380.1"/>
    <property type="molecule type" value="Genomic_DNA"/>
</dbReference>
<evidence type="ECO:0000313" key="1">
    <source>
        <dbReference type="EMBL" id="GBN31380.1"/>
    </source>
</evidence>
<proteinExistence type="predicted"/>
<organism evidence="1 2">
    <name type="scientific">Araneus ventricosus</name>
    <name type="common">Orbweaver spider</name>
    <name type="synonym">Epeira ventricosa</name>
    <dbReference type="NCBI Taxonomy" id="182803"/>
    <lineage>
        <taxon>Eukaryota</taxon>
        <taxon>Metazoa</taxon>
        <taxon>Ecdysozoa</taxon>
        <taxon>Arthropoda</taxon>
        <taxon>Chelicerata</taxon>
        <taxon>Arachnida</taxon>
        <taxon>Araneae</taxon>
        <taxon>Araneomorphae</taxon>
        <taxon>Entelegynae</taxon>
        <taxon>Araneoidea</taxon>
        <taxon>Araneidae</taxon>
        <taxon>Araneus</taxon>
    </lineage>
</organism>
<evidence type="ECO:0000313" key="2">
    <source>
        <dbReference type="Proteomes" id="UP000499080"/>
    </source>
</evidence>
<dbReference type="OrthoDB" id="419189at2759"/>
<comment type="caution">
    <text evidence="1">The sequence shown here is derived from an EMBL/GenBank/DDBJ whole genome shotgun (WGS) entry which is preliminary data.</text>
</comment>
<dbReference type="AlphaFoldDB" id="A0A4Y2MYE7"/>
<sequence>MFKFRHFPNFWKTARVLPILKPGKDPTHPVSYRPISLLPTLSTSLFLLKTQTLHQENFRQAYPKGEFWPLYGETCSLSADNDSAMGDIEPRTRPAVPGSSYEHCIEKVRLESEMVKSRVKLEGLFKRIKMMDQYFYHP</sequence>
<name>A0A4Y2MYE7_ARAVE</name>
<reference evidence="1 2" key="1">
    <citation type="journal article" date="2019" name="Sci. Rep.">
        <title>Orb-weaving spider Araneus ventricosus genome elucidates the spidroin gene catalogue.</title>
        <authorList>
            <person name="Kono N."/>
            <person name="Nakamura H."/>
            <person name="Ohtoshi R."/>
            <person name="Moran D.A.P."/>
            <person name="Shinohara A."/>
            <person name="Yoshida Y."/>
            <person name="Fujiwara M."/>
            <person name="Mori M."/>
            <person name="Tomita M."/>
            <person name="Arakawa K."/>
        </authorList>
    </citation>
    <scope>NUCLEOTIDE SEQUENCE [LARGE SCALE GENOMIC DNA]</scope>
</reference>
<protein>
    <submittedName>
        <fullName evidence="1">Uncharacterized protein</fullName>
    </submittedName>
</protein>
<accession>A0A4Y2MYE7</accession>
<gene>
    <name evidence="1" type="ORF">AVEN_12451_1</name>
</gene>
<keyword evidence="2" id="KW-1185">Reference proteome</keyword>
<dbReference type="Proteomes" id="UP000499080">
    <property type="component" value="Unassembled WGS sequence"/>
</dbReference>